<dbReference type="PIRSF" id="PIRSF004557">
    <property type="entry name" value="SecY"/>
    <property type="match status" value="1"/>
</dbReference>
<keyword evidence="4 10" id="KW-0812">Transmembrane</keyword>
<evidence type="ECO:0000256" key="6">
    <source>
        <dbReference type="ARBA" id="ARBA00022989"/>
    </source>
</evidence>
<evidence type="ECO:0000256" key="12">
    <source>
        <dbReference type="RuleBase" id="RU003484"/>
    </source>
</evidence>
<keyword evidence="8 10" id="KW-0472">Membrane</keyword>
<comment type="function">
    <text evidence="10 11">The central subunit of the protein translocation channel SecYEG. Consists of two halves formed by TMs 1-5 and 6-10. These two domains form a lateral gate at the front which open onto the bilayer between TMs 2 and 7, and are clamped together by SecE at the back. The channel is closed by both a pore ring composed of hydrophobic SecY resides and a short helix (helix 2A) on the extracellular side of the membrane which forms a plug. The plug probably moves laterally to allow the channel to open. The ring and the pore may move independently.</text>
</comment>
<dbReference type="InterPro" id="IPR026593">
    <property type="entry name" value="SecY"/>
</dbReference>
<keyword evidence="15" id="KW-1185">Reference proteome</keyword>
<evidence type="ECO:0000313" key="15">
    <source>
        <dbReference type="Proteomes" id="UP000500930"/>
    </source>
</evidence>
<keyword evidence="7 10" id="KW-0811">Translocation</keyword>
<protein>
    <recommendedName>
        <fullName evidence="9 10">Protein translocase subunit SecY</fullName>
    </recommendedName>
</protein>
<keyword evidence="3 10" id="KW-0813">Transport</keyword>
<gene>
    <name evidence="10 14" type="primary">secY</name>
    <name evidence="14" type="ORF">ANPL_01290</name>
</gene>
<feature type="transmembrane region" description="Helical" evidence="10">
    <location>
        <begin position="373"/>
        <end position="390"/>
    </location>
</feature>
<feature type="transmembrane region" description="Helical" evidence="10">
    <location>
        <begin position="314"/>
        <end position="337"/>
    </location>
</feature>
<evidence type="ECO:0000256" key="4">
    <source>
        <dbReference type="ARBA" id="ARBA00022692"/>
    </source>
</evidence>
<evidence type="ECO:0000256" key="9">
    <source>
        <dbReference type="ARBA" id="ARBA00039733"/>
    </source>
</evidence>
<feature type="transmembrane region" description="Helical" evidence="10">
    <location>
        <begin position="124"/>
        <end position="141"/>
    </location>
</feature>
<dbReference type="PANTHER" id="PTHR10906">
    <property type="entry name" value="SECY/SEC61-ALPHA FAMILY MEMBER"/>
    <property type="match status" value="1"/>
</dbReference>
<evidence type="ECO:0000313" key="14">
    <source>
        <dbReference type="EMBL" id="QJC27367.1"/>
    </source>
</evidence>
<dbReference type="GO" id="GO:0005886">
    <property type="term" value="C:plasma membrane"/>
    <property type="evidence" value="ECO:0007669"/>
    <property type="project" value="UniProtKB-SubCell"/>
</dbReference>
<dbReference type="InterPro" id="IPR030659">
    <property type="entry name" value="SecY_CS"/>
</dbReference>
<dbReference type="PRINTS" id="PR00303">
    <property type="entry name" value="SECYTRNLCASE"/>
</dbReference>
<feature type="transmembrane region" description="Helical" evidence="10">
    <location>
        <begin position="161"/>
        <end position="178"/>
    </location>
</feature>
<sequence length="443" mass="49346">MSFVFWERCGVNVASLSRVGLLKRFGFTLFALVVYRLGTYIPIPGINLSVIEEIVSGHTAGVLGIFNVFSGGALGRMTIFALNVMPYIVASIMVQLLTAAIPALNEMRQEGEIGRNKINSYTRYLAVVFCVIQGLMVLLGLERMNTPDVTVVMDPGMTFRIVGVSSMLAGTMFLLWLGERINLRGIGNGISLIIFVGIISELPSSISSIFLLGKRGEITGFAVFAMLLAFLALFLLIIFFERSYRRVLVQYPKRQVGSRFYNSDSSYMPLKINISGVIPPIFANALMLSLMTLAKFNSGAPWADFIVQYFSADSMLYIAMYIALIVFFTFFYTSLVFDAKETSEMLKKNGGFIPGKRPGNSTREYFEAVIKRLTVIGSLYLAVVCVVPEIMRHYYAISFTLGGTSFLIIVNVINDTFSQVQTQIYSGRYSSLMKKSELWKKVK</sequence>
<dbReference type="FunFam" id="1.10.3370.10:FF:000001">
    <property type="entry name" value="Preprotein translocase subunit SecY"/>
    <property type="match status" value="1"/>
</dbReference>
<dbReference type="Pfam" id="PF00344">
    <property type="entry name" value="SecY"/>
    <property type="match status" value="1"/>
</dbReference>
<dbReference type="AlphaFoldDB" id="A0A858PXS2"/>
<feature type="transmembrane region" description="Helical" evidence="10">
    <location>
        <begin position="218"/>
        <end position="240"/>
    </location>
</feature>
<dbReference type="InterPro" id="IPR002208">
    <property type="entry name" value="SecY/SEC61-alpha"/>
</dbReference>
<dbReference type="Proteomes" id="UP000500930">
    <property type="component" value="Chromosome"/>
</dbReference>
<dbReference type="InterPro" id="IPR023201">
    <property type="entry name" value="SecY_dom_sf"/>
</dbReference>
<dbReference type="GO" id="GO:0006605">
    <property type="term" value="P:protein targeting"/>
    <property type="evidence" value="ECO:0007669"/>
    <property type="project" value="UniProtKB-UniRule"/>
</dbReference>
<keyword evidence="6 10" id="KW-1133">Transmembrane helix</keyword>
<accession>A0A858PXS2</accession>
<evidence type="ECO:0000256" key="1">
    <source>
        <dbReference type="ARBA" id="ARBA00004141"/>
    </source>
</evidence>
<comment type="similarity">
    <text evidence="2 10 13">Belongs to the SecY/SEC61-alpha family.</text>
</comment>
<feature type="transmembrane region" description="Helical" evidence="10">
    <location>
        <begin position="396"/>
        <end position="413"/>
    </location>
</feature>
<feature type="transmembrane region" description="Helical" evidence="10">
    <location>
        <begin position="190"/>
        <end position="212"/>
    </location>
</feature>
<keyword evidence="10" id="KW-1003">Cell membrane</keyword>
<dbReference type="SUPFAM" id="SSF103491">
    <property type="entry name" value="Preprotein translocase SecY subunit"/>
    <property type="match status" value="1"/>
</dbReference>
<evidence type="ECO:0000256" key="2">
    <source>
        <dbReference type="ARBA" id="ARBA00005751"/>
    </source>
</evidence>
<dbReference type="GO" id="GO:0065002">
    <property type="term" value="P:intracellular protein transmembrane transport"/>
    <property type="evidence" value="ECO:0007669"/>
    <property type="project" value="UniProtKB-UniRule"/>
</dbReference>
<evidence type="ECO:0000256" key="8">
    <source>
        <dbReference type="ARBA" id="ARBA00023136"/>
    </source>
</evidence>
<evidence type="ECO:0000256" key="5">
    <source>
        <dbReference type="ARBA" id="ARBA00022927"/>
    </source>
</evidence>
<evidence type="ECO:0000256" key="10">
    <source>
        <dbReference type="HAMAP-Rule" id="MF_01465"/>
    </source>
</evidence>
<proteinExistence type="inferred from homology"/>
<feature type="transmembrane region" description="Helical" evidence="10">
    <location>
        <begin position="25"/>
        <end position="43"/>
    </location>
</feature>
<evidence type="ECO:0000256" key="11">
    <source>
        <dbReference type="RuleBase" id="RU000537"/>
    </source>
</evidence>
<dbReference type="HAMAP" id="MF_01465">
    <property type="entry name" value="SecY"/>
    <property type="match status" value="1"/>
</dbReference>
<evidence type="ECO:0000256" key="13">
    <source>
        <dbReference type="RuleBase" id="RU004349"/>
    </source>
</evidence>
<comment type="subunit">
    <text evidence="10">Component of the Sec protein translocase complex. Heterotrimer consisting of SecY, SecE and SecG subunits. The heterotrimers can form oligomers, although 1 heterotrimer is thought to be able to translocate proteins. Interacts with the ribosome. Interacts with SecDF, and other proteins may be involved. Interacts with SecA.</text>
</comment>
<reference evidence="14 15" key="1">
    <citation type="journal article" date="2020" name="Pathogens">
        <title>First Whole Genome Sequence of Anaplasma platys, an Obligate Intracellular Rickettsial Pathogen of Dogs.</title>
        <authorList>
            <person name="Llanes A."/>
            <person name="Rajeev S."/>
        </authorList>
    </citation>
    <scope>NUCLEOTIDE SEQUENCE [LARGE SCALE GENOMIC DNA]</scope>
    <source>
        <strain evidence="14 15">S3</strain>
    </source>
</reference>
<dbReference type="PROSITE" id="PS00756">
    <property type="entry name" value="SECY_2"/>
    <property type="match status" value="1"/>
</dbReference>
<keyword evidence="5 10" id="KW-0653">Protein transport</keyword>
<feature type="transmembrane region" description="Helical" evidence="10">
    <location>
        <begin position="84"/>
        <end position="104"/>
    </location>
</feature>
<name>A0A858PXS2_9RICK</name>
<feature type="transmembrane region" description="Helical" evidence="10">
    <location>
        <begin position="272"/>
        <end position="294"/>
    </location>
</feature>
<dbReference type="EMBL" id="CP046391">
    <property type="protein sequence ID" value="QJC27367.1"/>
    <property type="molecule type" value="Genomic_DNA"/>
</dbReference>
<dbReference type="PROSITE" id="PS00755">
    <property type="entry name" value="SECY_1"/>
    <property type="match status" value="1"/>
</dbReference>
<organism evidence="14 15">
    <name type="scientific">Anaplasma platys</name>
    <dbReference type="NCBI Taxonomy" id="949"/>
    <lineage>
        <taxon>Bacteria</taxon>
        <taxon>Pseudomonadati</taxon>
        <taxon>Pseudomonadota</taxon>
        <taxon>Alphaproteobacteria</taxon>
        <taxon>Rickettsiales</taxon>
        <taxon>Anaplasmataceae</taxon>
        <taxon>Anaplasma</taxon>
    </lineage>
</organism>
<evidence type="ECO:0000256" key="7">
    <source>
        <dbReference type="ARBA" id="ARBA00023010"/>
    </source>
</evidence>
<dbReference type="KEGG" id="aplt:ANPL_01290"/>
<dbReference type="GO" id="GO:0043952">
    <property type="term" value="P:protein transport by the Sec complex"/>
    <property type="evidence" value="ECO:0007669"/>
    <property type="project" value="UniProtKB-UniRule"/>
</dbReference>
<evidence type="ECO:0000256" key="3">
    <source>
        <dbReference type="ARBA" id="ARBA00022448"/>
    </source>
</evidence>
<dbReference type="Gene3D" id="1.10.3370.10">
    <property type="entry name" value="SecY subunit domain"/>
    <property type="match status" value="1"/>
</dbReference>
<comment type="subcellular location">
    <subcellularLocation>
        <location evidence="10">Cell membrane</location>
        <topology evidence="10">Multi-pass membrane protein</topology>
    </subcellularLocation>
    <subcellularLocation>
        <location evidence="1 12">Membrane</location>
        <topology evidence="1 12">Multi-pass membrane protein</topology>
    </subcellularLocation>
</comment>
<dbReference type="NCBIfam" id="TIGR00967">
    <property type="entry name" value="3a0501s007"/>
    <property type="match status" value="1"/>
</dbReference>